<sequence>MAERNPDHTVITLNDQPTQGVAWSSSSSDRATPDEKSEVLPSDTEISASQTKEAEAAAVANINNAIPNGGLQAWLQVLGAFFLFFNSWGIINTFGAFESYYQSTTLKGYSSGTISWIGTVQGFLLVAGGIVTGPLYDRGYLRHLLIGGNFLVSFGMMMTSLGKNYWEIFLAQALCVGIGAACLFVPSVAIVATYFSTKRAVAIGISAAGGSVGGVIYPIVFRRLTPEIGAPWATRIIGFIAFATLCISTVVMKPRILPSGPRALLDLPAFKEAPFTFFSIGLFCCFMGIYIPFFDIPIFGAVKIGTSVDFSFYLLSIMNAASALGRIIPNLIADRLGYLNVLIPFSVASAIVALAWIRIDNDPGTIVFSALFGFLSGAIVSLPPTVAASLSPDLKKVGTRMGMCFCFAALGLLIGNPIGDVLLNIPEKKFYGAQAFSGSMILGGAGFYIIARLFRRREYEHWKA</sequence>
<dbReference type="Gene3D" id="1.20.1250.20">
    <property type="entry name" value="MFS general substrate transporter like domains"/>
    <property type="match status" value="2"/>
</dbReference>
<dbReference type="OMA" id="LNRVRCR"/>
<dbReference type="EMBL" id="KV407454">
    <property type="protein sequence ID" value="KZF25870.1"/>
    <property type="molecule type" value="Genomic_DNA"/>
</dbReference>
<dbReference type="AlphaFoldDB" id="A0A165J7Z9"/>
<dbReference type="InParanoid" id="A0A165J7Z9"/>
<dbReference type="OrthoDB" id="6509908at2759"/>
<feature type="transmembrane region" description="Helical" evidence="4">
    <location>
        <begin position="201"/>
        <end position="220"/>
    </location>
</feature>
<keyword evidence="4" id="KW-0812">Transmembrane</keyword>
<feature type="transmembrane region" description="Helical" evidence="4">
    <location>
        <begin position="402"/>
        <end position="419"/>
    </location>
</feature>
<feature type="transmembrane region" description="Helical" evidence="4">
    <location>
        <begin position="273"/>
        <end position="291"/>
    </location>
</feature>
<dbReference type="RefSeq" id="XP_018191425.1">
    <property type="nucleotide sequence ID" value="XM_018331399.1"/>
</dbReference>
<protein>
    <submittedName>
        <fullName evidence="6">Putative MFS monocarboxylate transporter</fullName>
    </submittedName>
</protein>
<organism evidence="6 7">
    <name type="scientific">Xylona heveae (strain CBS 132557 / TC161)</name>
    <dbReference type="NCBI Taxonomy" id="1328760"/>
    <lineage>
        <taxon>Eukaryota</taxon>
        <taxon>Fungi</taxon>
        <taxon>Dikarya</taxon>
        <taxon>Ascomycota</taxon>
        <taxon>Pezizomycotina</taxon>
        <taxon>Xylonomycetes</taxon>
        <taxon>Xylonales</taxon>
        <taxon>Xylonaceae</taxon>
        <taxon>Xylona</taxon>
    </lineage>
</organism>
<feature type="transmembrane region" description="Helical" evidence="4">
    <location>
        <begin position="365"/>
        <end position="390"/>
    </location>
</feature>
<evidence type="ECO:0000256" key="1">
    <source>
        <dbReference type="ARBA" id="ARBA00004141"/>
    </source>
</evidence>
<proteinExistence type="inferred from homology"/>
<dbReference type="InterPro" id="IPR050327">
    <property type="entry name" value="Proton-linked_MCT"/>
</dbReference>
<comment type="subcellular location">
    <subcellularLocation>
        <location evidence="1">Membrane</location>
        <topology evidence="1">Multi-pass membrane protein</topology>
    </subcellularLocation>
</comment>
<dbReference type="PANTHER" id="PTHR11360:SF234">
    <property type="entry name" value="MFS-TYPE TRANSPORTER DBAD-RELATED"/>
    <property type="match status" value="1"/>
</dbReference>
<dbReference type="GeneID" id="28896536"/>
<feature type="transmembrane region" description="Helical" evidence="4">
    <location>
        <begin position="336"/>
        <end position="359"/>
    </location>
</feature>
<dbReference type="SUPFAM" id="SSF103473">
    <property type="entry name" value="MFS general substrate transporter"/>
    <property type="match status" value="1"/>
</dbReference>
<keyword evidence="4" id="KW-0472">Membrane</keyword>
<keyword evidence="7" id="KW-1185">Reference proteome</keyword>
<dbReference type="InterPro" id="IPR011701">
    <property type="entry name" value="MFS"/>
</dbReference>
<evidence type="ECO:0000256" key="2">
    <source>
        <dbReference type="ARBA" id="ARBA00006727"/>
    </source>
</evidence>
<evidence type="ECO:0000313" key="7">
    <source>
        <dbReference type="Proteomes" id="UP000076632"/>
    </source>
</evidence>
<feature type="transmembrane region" description="Helical" evidence="4">
    <location>
        <begin position="143"/>
        <end position="162"/>
    </location>
</feature>
<reference evidence="6 7" key="1">
    <citation type="journal article" date="2016" name="Fungal Biol.">
        <title>The genome of Xylona heveae provides a window into fungal endophytism.</title>
        <authorList>
            <person name="Gazis R."/>
            <person name="Kuo A."/>
            <person name="Riley R."/>
            <person name="LaButti K."/>
            <person name="Lipzen A."/>
            <person name="Lin J."/>
            <person name="Amirebrahimi M."/>
            <person name="Hesse C.N."/>
            <person name="Spatafora J.W."/>
            <person name="Henrissat B."/>
            <person name="Hainaut M."/>
            <person name="Grigoriev I.V."/>
            <person name="Hibbett D.S."/>
        </authorList>
    </citation>
    <scope>NUCLEOTIDE SEQUENCE [LARGE SCALE GENOMIC DNA]</scope>
    <source>
        <strain evidence="6 7">TC161</strain>
    </source>
</reference>
<keyword evidence="4" id="KW-1133">Transmembrane helix</keyword>
<feature type="transmembrane region" description="Helical" evidence="4">
    <location>
        <begin position="232"/>
        <end position="252"/>
    </location>
</feature>
<dbReference type="InterPro" id="IPR020846">
    <property type="entry name" value="MFS_dom"/>
</dbReference>
<evidence type="ECO:0000313" key="6">
    <source>
        <dbReference type="EMBL" id="KZF25870.1"/>
    </source>
</evidence>
<accession>A0A165J7Z9</accession>
<feature type="compositionally biased region" description="Polar residues" evidence="3">
    <location>
        <begin position="11"/>
        <end position="30"/>
    </location>
</feature>
<gene>
    <name evidence="6" type="ORF">L228DRAFT_242247</name>
</gene>
<feature type="transmembrane region" description="Helical" evidence="4">
    <location>
        <begin position="431"/>
        <end position="454"/>
    </location>
</feature>
<comment type="similarity">
    <text evidence="2">Belongs to the major facilitator superfamily. Monocarboxylate porter (TC 2.A.1.13) family.</text>
</comment>
<feature type="transmembrane region" description="Helical" evidence="4">
    <location>
        <begin position="311"/>
        <end position="329"/>
    </location>
</feature>
<dbReference type="GO" id="GO:0022857">
    <property type="term" value="F:transmembrane transporter activity"/>
    <property type="evidence" value="ECO:0007669"/>
    <property type="project" value="InterPro"/>
</dbReference>
<dbReference type="Pfam" id="PF07690">
    <property type="entry name" value="MFS_1"/>
    <property type="match status" value="1"/>
</dbReference>
<dbReference type="InterPro" id="IPR036259">
    <property type="entry name" value="MFS_trans_sf"/>
</dbReference>
<evidence type="ECO:0000259" key="5">
    <source>
        <dbReference type="PROSITE" id="PS50850"/>
    </source>
</evidence>
<name>A0A165J7Z9_XYLHT</name>
<feature type="transmembrane region" description="Helical" evidence="4">
    <location>
        <begin position="168"/>
        <end position="194"/>
    </location>
</feature>
<feature type="domain" description="Major facilitator superfamily (MFS) profile" evidence="5">
    <location>
        <begin position="73"/>
        <end position="458"/>
    </location>
</feature>
<dbReference type="PANTHER" id="PTHR11360">
    <property type="entry name" value="MONOCARBOXYLATE TRANSPORTER"/>
    <property type="match status" value="1"/>
</dbReference>
<dbReference type="GO" id="GO:0016020">
    <property type="term" value="C:membrane"/>
    <property type="evidence" value="ECO:0007669"/>
    <property type="project" value="UniProtKB-SubCell"/>
</dbReference>
<evidence type="ECO:0000256" key="4">
    <source>
        <dbReference type="SAM" id="Phobius"/>
    </source>
</evidence>
<dbReference type="PROSITE" id="PS50850">
    <property type="entry name" value="MFS"/>
    <property type="match status" value="1"/>
</dbReference>
<dbReference type="Proteomes" id="UP000076632">
    <property type="component" value="Unassembled WGS sequence"/>
</dbReference>
<evidence type="ECO:0000256" key="3">
    <source>
        <dbReference type="SAM" id="MobiDB-lite"/>
    </source>
</evidence>
<feature type="region of interest" description="Disordered" evidence="3">
    <location>
        <begin position="1"/>
        <end position="47"/>
    </location>
</feature>
<feature type="transmembrane region" description="Helical" evidence="4">
    <location>
        <begin position="114"/>
        <end position="136"/>
    </location>
</feature>
<feature type="transmembrane region" description="Helical" evidence="4">
    <location>
        <begin position="73"/>
        <end position="94"/>
    </location>
</feature>